<dbReference type="GeneID" id="43596612"/>
<dbReference type="RefSeq" id="XP_031872079.1">
    <property type="nucleotide sequence ID" value="XM_032012386.1"/>
</dbReference>
<comment type="caution">
    <text evidence="1">The sequence shown here is derived from an EMBL/GenBank/DDBJ whole genome shotgun (WGS) entry which is preliminary data.</text>
</comment>
<sequence length="244" mass="28680">MSDTSDETEIPDELERFVKNLEREESEGHWGFTVYTTYPIPSTATSTLEASTDEAFDKSVCERFQSYIAAYLRFEAEKPYGVKIPLHIEYIRLPSASLYDARTHFRAKYGWPVKYQEGKEERTHEHHDMRHRYFVVINEETIKTLFDAPEAIAKIRRGLDYREVTEKEDEIVITVVQVDYNEACEGIIFATASRQPTKGSSDCTTFYSYIKTTPRWLKEIWLEIIDMDVQFLFKHKDHVYKGGW</sequence>
<dbReference type="EMBL" id="NPIC01000002">
    <property type="protein sequence ID" value="RDL39423.1"/>
    <property type="molecule type" value="Genomic_DNA"/>
</dbReference>
<dbReference type="Proteomes" id="UP000254866">
    <property type="component" value="Unassembled WGS sequence"/>
</dbReference>
<evidence type="ECO:0000313" key="1">
    <source>
        <dbReference type="EMBL" id="RDL39423.1"/>
    </source>
</evidence>
<proteinExistence type="predicted"/>
<name>A0A370TV65_9HELO</name>
<keyword evidence="2" id="KW-1185">Reference proteome</keyword>
<gene>
    <name evidence="1" type="ORF">BP5553_03763</name>
</gene>
<evidence type="ECO:0000313" key="2">
    <source>
        <dbReference type="Proteomes" id="UP000254866"/>
    </source>
</evidence>
<accession>A0A370TV65</accession>
<organism evidence="1 2">
    <name type="scientific">Venustampulla echinocandica</name>
    <dbReference type="NCBI Taxonomy" id="2656787"/>
    <lineage>
        <taxon>Eukaryota</taxon>
        <taxon>Fungi</taxon>
        <taxon>Dikarya</taxon>
        <taxon>Ascomycota</taxon>
        <taxon>Pezizomycotina</taxon>
        <taxon>Leotiomycetes</taxon>
        <taxon>Helotiales</taxon>
        <taxon>Pleuroascaceae</taxon>
        <taxon>Venustampulla</taxon>
    </lineage>
</organism>
<protein>
    <submittedName>
        <fullName evidence="1">Uncharacterized protein</fullName>
    </submittedName>
</protein>
<dbReference type="OrthoDB" id="6499973at2759"/>
<dbReference type="AlphaFoldDB" id="A0A370TV65"/>
<reference evidence="1 2" key="1">
    <citation type="journal article" date="2018" name="IMA Fungus">
        <title>IMA Genome-F 9: Draft genome sequence of Annulohypoxylon stygium, Aspergillus mulundensis, Berkeleyomyces basicola (syn. Thielaviopsis basicola), Ceratocystis smalleyi, two Cercospora beticola strains, Coleophoma cylindrospora, Fusarium fracticaudum, Phialophora cf. hyalina, and Morchella septimelata.</title>
        <authorList>
            <person name="Wingfield B.D."/>
            <person name="Bills G.F."/>
            <person name="Dong Y."/>
            <person name="Huang W."/>
            <person name="Nel W.J."/>
            <person name="Swalarsk-Parry B.S."/>
            <person name="Vaghefi N."/>
            <person name="Wilken P.M."/>
            <person name="An Z."/>
            <person name="de Beer Z.W."/>
            <person name="De Vos L."/>
            <person name="Chen L."/>
            <person name="Duong T.A."/>
            <person name="Gao Y."/>
            <person name="Hammerbacher A."/>
            <person name="Kikkert J.R."/>
            <person name="Li Y."/>
            <person name="Li H."/>
            <person name="Li K."/>
            <person name="Li Q."/>
            <person name="Liu X."/>
            <person name="Ma X."/>
            <person name="Naidoo K."/>
            <person name="Pethybridge S.J."/>
            <person name="Sun J."/>
            <person name="Steenkamp E.T."/>
            <person name="van der Nest M.A."/>
            <person name="van Wyk S."/>
            <person name="Wingfield M.J."/>
            <person name="Xiong C."/>
            <person name="Yue Q."/>
            <person name="Zhang X."/>
        </authorList>
    </citation>
    <scope>NUCLEOTIDE SEQUENCE [LARGE SCALE GENOMIC DNA]</scope>
    <source>
        <strain evidence="1 2">BP 5553</strain>
    </source>
</reference>